<dbReference type="RefSeq" id="XP_041226706.1">
    <property type="nucleotide sequence ID" value="XM_041375022.1"/>
</dbReference>
<dbReference type="PANTHER" id="PTHR35204:SF1">
    <property type="entry name" value="ENTEROTOXIN"/>
    <property type="match status" value="1"/>
</dbReference>
<feature type="non-terminal residue" evidence="1">
    <location>
        <position position="1"/>
    </location>
</feature>
<name>A0AAD4E7R2_9AGAM</name>
<protein>
    <submittedName>
        <fullName evidence="1">Uncharacterized protein</fullName>
    </submittedName>
</protein>
<gene>
    <name evidence="1" type="ORF">F5891DRAFT_951193</name>
</gene>
<dbReference type="PANTHER" id="PTHR35204">
    <property type="entry name" value="YALI0A21131P"/>
    <property type="match status" value="1"/>
</dbReference>
<keyword evidence="2" id="KW-1185">Reference proteome</keyword>
<sequence length="158" mass="17758">WNLDEGPAVNATGHLVFETANSLLQHWANTCHRIGHTVVPGTIPVGTFLYHGAITGPHLPTALDWMAIEPDHSTIFCQGPIETGCWHLTLEVTWPMRVLHFDRNSAAKILEGTMDTQDLLAWSEMKSEWVRSGERRIKDLCKWGQKHGMNGFVRFVGC</sequence>
<dbReference type="Proteomes" id="UP001195769">
    <property type="component" value="Unassembled WGS sequence"/>
</dbReference>
<dbReference type="GeneID" id="64669320"/>
<dbReference type="EMBL" id="JABBWK010000023">
    <property type="protein sequence ID" value="KAG1901130.1"/>
    <property type="molecule type" value="Genomic_DNA"/>
</dbReference>
<proteinExistence type="predicted"/>
<accession>A0AAD4E7R2</accession>
<dbReference type="InterPro" id="IPR038921">
    <property type="entry name" value="YOR389W-like"/>
</dbReference>
<comment type="caution">
    <text evidence="1">The sequence shown here is derived from an EMBL/GenBank/DDBJ whole genome shotgun (WGS) entry which is preliminary data.</text>
</comment>
<evidence type="ECO:0000313" key="2">
    <source>
        <dbReference type="Proteomes" id="UP001195769"/>
    </source>
</evidence>
<reference evidence="1" key="1">
    <citation type="journal article" date="2020" name="New Phytol.">
        <title>Comparative genomics reveals dynamic genome evolution in host specialist ectomycorrhizal fungi.</title>
        <authorList>
            <person name="Lofgren L.A."/>
            <person name="Nguyen N.H."/>
            <person name="Vilgalys R."/>
            <person name="Ruytinx J."/>
            <person name="Liao H.L."/>
            <person name="Branco S."/>
            <person name="Kuo A."/>
            <person name="LaButti K."/>
            <person name="Lipzen A."/>
            <person name="Andreopoulos W."/>
            <person name="Pangilinan J."/>
            <person name="Riley R."/>
            <person name="Hundley H."/>
            <person name="Na H."/>
            <person name="Barry K."/>
            <person name="Grigoriev I.V."/>
            <person name="Stajich J.E."/>
            <person name="Kennedy P.G."/>
        </authorList>
    </citation>
    <scope>NUCLEOTIDE SEQUENCE</scope>
    <source>
        <strain evidence="1">FC203</strain>
    </source>
</reference>
<dbReference type="AlphaFoldDB" id="A0AAD4E7R2"/>
<evidence type="ECO:0000313" key="1">
    <source>
        <dbReference type="EMBL" id="KAG1901130.1"/>
    </source>
</evidence>
<organism evidence="1 2">
    <name type="scientific">Suillus fuscotomentosus</name>
    <dbReference type="NCBI Taxonomy" id="1912939"/>
    <lineage>
        <taxon>Eukaryota</taxon>
        <taxon>Fungi</taxon>
        <taxon>Dikarya</taxon>
        <taxon>Basidiomycota</taxon>
        <taxon>Agaricomycotina</taxon>
        <taxon>Agaricomycetes</taxon>
        <taxon>Agaricomycetidae</taxon>
        <taxon>Boletales</taxon>
        <taxon>Suillineae</taxon>
        <taxon>Suillaceae</taxon>
        <taxon>Suillus</taxon>
    </lineage>
</organism>